<dbReference type="AlphaFoldDB" id="A0AAD8MY82"/>
<evidence type="ECO:0000313" key="2">
    <source>
        <dbReference type="Proteomes" id="UP001237642"/>
    </source>
</evidence>
<protein>
    <recommendedName>
        <fullName evidence="3">F-box associated domain-containing protein</fullName>
    </recommendedName>
</protein>
<reference evidence="1" key="1">
    <citation type="submission" date="2023-02" db="EMBL/GenBank/DDBJ databases">
        <title>Genome of toxic invasive species Heracleum sosnowskyi carries increased number of genes despite the absence of recent whole-genome duplications.</title>
        <authorList>
            <person name="Schelkunov M."/>
            <person name="Shtratnikova V."/>
            <person name="Makarenko M."/>
            <person name="Klepikova A."/>
            <person name="Omelchenko D."/>
            <person name="Novikova G."/>
            <person name="Obukhova E."/>
            <person name="Bogdanov V."/>
            <person name="Penin A."/>
            <person name="Logacheva M."/>
        </authorList>
    </citation>
    <scope>NUCLEOTIDE SEQUENCE</scope>
    <source>
        <strain evidence="1">Hsosn_3</strain>
        <tissue evidence="1">Leaf</tissue>
    </source>
</reference>
<dbReference type="Proteomes" id="UP001237642">
    <property type="component" value="Unassembled WGS sequence"/>
</dbReference>
<name>A0AAD8MY82_9APIA</name>
<dbReference type="EMBL" id="JAUIZM010000004">
    <property type="protein sequence ID" value="KAK1389147.1"/>
    <property type="molecule type" value="Genomic_DNA"/>
</dbReference>
<organism evidence="1 2">
    <name type="scientific">Heracleum sosnowskyi</name>
    <dbReference type="NCBI Taxonomy" id="360622"/>
    <lineage>
        <taxon>Eukaryota</taxon>
        <taxon>Viridiplantae</taxon>
        <taxon>Streptophyta</taxon>
        <taxon>Embryophyta</taxon>
        <taxon>Tracheophyta</taxon>
        <taxon>Spermatophyta</taxon>
        <taxon>Magnoliopsida</taxon>
        <taxon>eudicotyledons</taxon>
        <taxon>Gunneridae</taxon>
        <taxon>Pentapetalae</taxon>
        <taxon>asterids</taxon>
        <taxon>campanulids</taxon>
        <taxon>Apiales</taxon>
        <taxon>Apiaceae</taxon>
        <taxon>Apioideae</taxon>
        <taxon>apioid superclade</taxon>
        <taxon>Tordylieae</taxon>
        <taxon>Tordyliinae</taxon>
        <taxon>Heracleum</taxon>
    </lineage>
</organism>
<sequence length="132" mass="15297">MVINSLDAEEEVFRVIHTPPSFENHVLSNLGLLDGCLSLSKLKYREFFSEVWVMNIYSIQDSWTKRFVVSVPFLEPLTCLKNGEILMLEQSFVYRVGNANSIMVCYNPQSRHSRFITGKTPDEALRRLQMFS</sequence>
<evidence type="ECO:0008006" key="3">
    <source>
        <dbReference type="Google" id="ProtNLM"/>
    </source>
</evidence>
<gene>
    <name evidence="1" type="ORF">POM88_017325</name>
</gene>
<accession>A0AAD8MY82</accession>
<reference evidence="1" key="2">
    <citation type="submission" date="2023-05" db="EMBL/GenBank/DDBJ databases">
        <authorList>
            <person name="Schelkunov M.I."/>
        </authorList>
    </citation>
    <scope>NUCLEOTIDE SEQUENCE</scope>
    <source>
        <strain evidence="1">Hsosn_3</strain>
        <tissue evidence="1">Leaf</tissue>
    </source>
</reference>
<comment type="caution">
    <text evidence="1">The sequence shown here is derived from an EMBL/GenBank/DDBJ whole genome shotgun (WGS) entry which is preliminary data.</text>
</comment>
<proteinExistence type="predicted"/>
<evidence type="ECO:0000313" key="1">
    <source>
        <dbReference type="EMBL" id="KAK1389147.1"/>
    </source>
</evidence>
<keyword evidence="2" id="KW-1185">Reference proteome</keyword>